<reference evidence="1 2" key="1">
    <citation type="submission" date="2017-10" db="EMBL/GenBank/DDBJ databases">
        <title>The draft genome sequence of Lewinella nigricans NBRC 102662.</title>
        <authorList>
            <person name="Wang K."/>
        </authorList>
    </citation>
    <scope>NUCLEOTIDE SEQUENCE [LARGE SCALE GENOMIC DNA]</scope>
    <source>
        <strain evidence="1 2">NBRC 102662</strain>
    </source>
</reference>
<gene>
    <name evidence="1" type="ORF">CRP01_18125</name>
</gene>
<keyword evidence="2" id="KW-1185">Reference proteome</keyword>
<comment type="caution">
    <text evidence="1">The sequence shown here is derived from an EMBL/GenBank/DDBJ whole genome shotgun (WGS) entry which is preliminary data.</text>
</comment>
<dbReference type="EMBL" id="PDUD01000023">
    <property type="protein sequence ID" value="PHN04949.1"/>
    <property type="molecule type" value="Genomic_DNA"/>
</dbReference>
<evidence type="ECO:0000313" key="1">
    <source>
        <dbReference type="EMBL" id="PHN04949.1"/>
    </source>
</evidence>
<dbReference type="RefSeq" id="WP_099151494.1">
    <property type="nucleotide sequence ID" value="NZ_PDUD01000023.1"/>
</dbReference>
<protein>
    <submittedName>
        <fullName evidence="1">Uncharacterized protein</fullName>
    </submittedName>
</protein>
<dbReference type="OrthoDB" id="9797498at2"/>
<proteinExistence type="predicted"/>
<name>A0A2D0N9Y4_FLAN2</name>
<evidence type="ECO:0000313" key="2">
    <source>
        <dbReference type="Proteomes" id="UP000223913"/>
    </source>
</evidence>
<organism evidence="1 2">
    <name type="scientific">Flavilitoribacter nigricans (strain ATCC 23147 / DSM 23189 / NBRC 102662 / NCIMB 1420 / SS-2)</name>
    <name type="common">Lewinella nigricans</name>
    <dbReference type="NCBI Taxonomy" id="1122177"/>
    <lineage>
        <taxon>Bacteria</taxon>
        <taxon>Pseudomonadati</taxon>
        <taxon>Bacteroidota</taxon>
        <taxon>Saprospiria</taxon>
        <taxon>Saprospirales</taxon>
        <taxon>Lewinellaceae</taxon>
        <taxon>Flavilitoribacter</taxon>
    </lineage>
</organism>
<dbReference type="SUPFAM" id="SSF69304">
    <property type="entry name" value="Tricorn protease N-terminal domain"/>
    <property type="match status" value="1"/>
</dbReference>
<accession>A0A2D0N9Y4</accession>
<dbReference type="Proteomes" id="UP000223913">
    <property type="component" value="Unassembled WGS sequence"/>
</dbReference>
<dbReference type="AlphaFoldDB" id="A0A2D0N9Y4"/>
<sequence>MSIRLTIALVFILGFLQLEAQQLPRSNVYLFNLLQTDSSMQLRNPQYLTNFNPEGYNNHPVFFSDNELYLSVQSPYDPQPDLYLLDLDRKTKTRVTSTPSGEFSPARMPDFYNFSAIRQEIAGRDTVLRLWQFPVDRLTNGKPVFKYLNGIGYYLWLSSYEVAVFMVDNPNYLGIADTRSDDVRPLATNVGRCFKKLRNGHIAFVQKSQYGDWLLMRKNPYTRDQPQKIIETLPNAEDFAVLEDGTFLMGKGSKLYKYNPNLDEGWVEVADLRFYEVKNISRLAVTGYGPNQRIAIVAD</sequence>